<dbReference type="Proteomes" id="UP001059041">
    <property type="component" value="Linkage Group LG4"/>
</dbReference>
<dbReference type="SMART" id="SM00053">
    <property type="entry name" value="DYNc"/>
    <property type="match status" value="2"/>
</dbReference>
<dbReference type="InterPro" id="IPR001401">
    <property type="entry name" value="Dynamin_GTPase"/>
</dbReference>
<dbReference type="GO" id="GO:0098793">
    <property type="term" value="C:presynapse"/>
    <property type="evidence" value="ECO:0007669"/>
    <property type="project" value="GOC"/>
</dbReference>
<comment type="caution">
    <text evidence="10">The sequence shown here is derived from an EMBL/GenBank/DDBJ whole genome shotgun (WGS) entry which is preliminary data.</text>
</comment>
<dbReference type="GO" id="GO:0005634">
    <property type="term" value="C:nucleus"/>
    <property type="evidence" value="ECO:0007669"/>
    <property type="project" value="TreeGrafter"/>
</dbReference>
<reference evidence="10" key="1">
    <citation type="submission" date="2021-02" db="EMBL/GenBank/DDBJ databases">
        <title>Comparative genomics reveals that relaxation of natural selection precedes convergent phenotypic evolution of cavefish.</title>
        <authorList>
            <person name="Peng Z."/>
        </authorList>
    </citation>
    <scope>NUCLEOTIDE SEQUENCE</scope>
    <source>
        <tissue evidence="10">Muscle</tissue>
    </source>
</reference>
<evidence type="ECO:0000313" key="10">
    <source>
        <dbReference type="EMBL" id="KAI7811075.1"/>
    </source>
</evidence>
<dbReference type="GO" id="GO:0016185">
    <property type="term" value="P:synaptic vesicle budding from presynaptic endocytic zone membrane"/>
    <property type="evidence" value="ECO:0007669"/>
    <property type="project" value="TreeGrafter"/>
</dbReference>
<evidence type="ECO:0000256" key="6">
    <source>
        <dbReference type="SAM" id="Coils"/>
    </source>
</evidence>
<feature type="coiled-coil region" evidence="6">
    <location>
        <begin position="464"/>
        <end position="524"/>
    </location>
</feature>
<dbReference type="CDD" id="cd08771">
    <property type="entry name" value="DLP_1"/>
    <property type="match status" value="2"/>
</dbReference>
<keyword evidence="4 5" id="KW-0342">GTP-binding</keyword>
<keyword evidence="2" id="KW-0963">Cytoplasm</keyword>
<dbReference type="InterPro" id="IPR045063">
    <property type="entry name" value="Dynamin_N"/>
</dbReference>
<dbReference type="GO" id="GO:0005874">
    <property type="term" value="C:microtubule"/>
    <property type="evidence" value="ECO:0007669"/>
    <property type="project" value="TreeGrafter"/>
</dbReference>
<dbReference type="GO" id="GO:0008017">
    <property type="term" value="F:microtubule binding"/>
    <property type="evidence" value="ECO:0007669"/>
    <property type="project" value="TreeGrafter"/>
</dbReference>
<gene>
    <name evidence="10" type="ORF">IRJ41_010032</name>
</gene>
<dbReference type="InterPro" id="IPR003130">
    <property type="entry name" value="GED"/>
</dbReference>
<dbReference type="Pfam" id="PF02212">
    <property type="entry name" value="GED"/>
    <property type="match status" value="2"/>
</dbReference>
<dbReference type="Gene3D" id="1.20.120.1240">
    <property type="entry name" value="Dynamin, middle domain"/>
    <property type="match status" value="2"/>
</dbReference>
<evidence type="ECO:0000313" key="11">
    <source>
        <dbReference type="Proteomes" id="UP001059041"/>
    </source>
</evidence>
<dbReference type="Pfam" id="PF01031">
    <property type="entry name" value="Dynamin_M"/>
    <property type="match status" value="2"/>
</dbReference>
<sequence>MEKSYTFSQHYEEKIRPCIDIIDNLRSLGVEKDLALPAIAVIGDQSSGKSSVLEALSGVALPRGSGIVTRCPLELKMIRTKEKGWHGQISYQDYSEDIDDPEDVEKKIREAQDKIAGPGVSISADLISLQITSPNVPDLTLIDLPGIARVAVKGQPENIGEQIKRLIKSFVTKQETINLVVVPCNVDIATTEALQMAQNEDPEGGRTLGILTKPDLVDKGTEQTVVDVVHNEVIHLTKGYMIVRCRGQKEIMDHVTLNEATDTEKAFFKDHPHFNTLYNEGFATIPKLAEKLTIELVHHIEKSMPRLEEQIEAKLAQTQKELEAYGTGPPSDPLERLSFLIDKVTAFTQDTFNLTTGEEVKCNSDLMIFQELREEFAQWKFFLDNSGDNFNKKIEREVDNFEAKYRGRELPGFINYKTFEKLVREQIKTLEEPALRTLKAISDMGRKRFIQLAQKSFIGFPNLLKIAKTNIEAIKREKDSLAESMLRTQFKMELIVYSQDGTYSQSLQQTKEKVKQEEQTAQLQQPFSVTTAQVSASSTFGSGFGIPIVRTDNHATLHEMKLHIKSYYSIASNRLADQIPMVIRYQLLQEAAAELQRNMLQLLQEKDAVDDLLKEDHDIGQKRETIISRQKHIVVIWTFRRCLKMEKSYTLSQHYEEKIRPCIDIIDNLRSLGVEKDLALPAIAVIGDQSSGKSSVLEALSGVALPRGSGIVTRCPLELKMVRSKDEGWHAKLCYQDYEGDIDDPADVENEIRDAQDAIAGTGLGISADLISLQITSPNVPDLTLIDLPGIARVAVKGQPENIGEQIKRLIKKFVTKQETINLVVVPCNVDIATTEALRMAQDEDPEGERTLGILTKPDLVDKGTEQTVVDVVHNEVIHLTKGYMIVRCRGQKEIMDHVTLNEATVTEKAFFKDHPHFSTLYNEGFATIPKLAEKLTNELVHHIQKSMPRLEEQIETKLAQTQKELEAYGTGPPSDPSERLSFMIDKVTAFIQDTFNLTTGEEVKCNSDLMIFQKLRDEFAQWKYFLDRSGDKFNKKIEKEVDNFEAKYRGRELPGFINYKTFEKLVREQIKTLEEPALKTLKTTSDVVRKSYIQLAQYSFIGFPNLLKIAKTKIEAIKQEKESLAASMLRTQFKMELIVYSQDGTYSQSLQQTKEKLEEEEEEETSPCKPKFNPKIPYSFNFGNPVIGSSSHATLREMKLHVESYYSIASKRLADQVPMVIRYQLLQEAAAELQRNMLQLLQEKDAVDDLLKEDHDIGQKREQLLNRKKRLLKARNLLNAF</sequence>
<dbReference type="Pfam" id="PF00350">
    <property type="entry name" value="Dynamin_N"/>
    <property type="match status" value="2"/>
</dbReference>
<feature type="region of interest" description="Disordered" evidence="7">
    <location>
        <begin position="1151"/>
        <end position="1171"/>
    </location>
</feature>
<dbReference type="FunFam" id="1.20.120.1240:FF:000007">
    <property type="entry name" value="Interferon-induced GTP-binding protein Mx1"/>
    <property type="match status" value="2"/>
</dbReference>
<feature type="domain" description="GED" evidence="8">
    <location>
        <begin position="1196"/>
        <end position="1282"/>
    </location>
</feature>
<evidence type="ECO:0000259" key="8">
    <source>
        <dbReference type="PROSITE" id="PS51388"/>
    </source>
</evidence>
<dbReference type="PROSITE" id="PS51388">
    <property type="entry name" value="GED"/>
    <property type="match status" value="2"/>
</dbReference>
<keyword evidence="6" id="KW-0175">Coiled coil</keyword>
<proteinExistence type="inferred from homology"/>
<accession>A0A9W8C8P4</accession>
<name>A0A9W8C8P4_TRIRA</name>
<dbReference type="GO" id="GO:0005737">
    <property type="term" value="C:cytoplasm"/>
    <property type="evidence" value="ECO:0007669"/>
    <property type="project" value="UniProtKB-SubCell"/>
</dbReference>
<feature type="domain" description="GED" evidence="8">
    <location>
        <begin position="557"/>
        <end position="648"/>
    </location>
</feature>
<dbReference type="GO" id="GO:0003924">
    <property type="term" value="F:GTPase activity"/>
    <property type="evidence" value="ECO:0007669"/>
    <property type="project" value="InterPro"/>
</dbReference>
<dbReference type="PANTHER" id="PTHR11566">
    <property type="entry name" value="DYNAMIN"/>
    <property type="match status" value="1"/>
</dbReference>
<organism evidence="10 11">
    <name type="scientific">Triplophysa rosa</name>
    <name type="common">Cave loach</name>
    <dbReference type="NCBI Taxonomy" id="992332"/>
    <lineage>
        <taxon>Eukaryota</taxon>
        <taxon>Metazoa</taxon>
        <taxon>Chordata</taxon>
        <taxon>Craniata</taxon>
        <taxon>Vertebrata</taxon>
        <taxon>Euteleostomi</taxon>
        <taxon>Actinopterygii</taxon>
        <taxon>Neopterygii</taxon>
        <taxon>Teleostei</taxon>
        <taxon>Ostariophysi</taxon>
        <taxon>Cypriniformes</taxon>
        <taxon>Nemacheilidae</taxon>
        <taxon>Triplophysa</taxon>
    </lineage>
</organism>
<keyword evidence="3 5" id="KW-0547">Nucleotide-binding</keyword>
<evidence type="ECO:0000256" key="5">
    <source>
        <dbReference type="RuleBase" id="RU003932"/>
    </source>
</evidence>
<dbReference type="PROSITE" id="PS00410">
    <property type="entry name" value="G_DYNAMIN_1"/>
    <property type="match status" value="2"/>
</dbReference>
<dbReference type="InterPro" id="IPR000375">
    <property type="entry name" value="Dynamin_stalk"/>
</dbReference>
<dbReference type="GO" id="GO:0005525">
    <property type="term" value="F:GTP binding"/>
    <property type="evidence" value="ECO:0007669"/>
    <property type="project" value="UniProtKB-KW"/>
</dbReference>
<evidence type="ECO:0000256" key="1">
    <source>
        <dbReference type="ARBA" id="ARBA00004496"/>
    </source>
</evidence>
<evidence type="ECO:0000256" key="2">
    <source>
        <dbReference type="ARBA" id="ARBA00022490"/>
    </source>
</evidence>
<dbReference type="InterPro" id="IPR027417">
    <property type="entry name" value="P-loop_NTPase"/>
</dbReference>
<evidence type="ECO:0000256" key="7">
    <source>
        <dbReference type="SAM" id="MobiDB-lite"/>
    </source>
</evidence>
<dbReference type="PANTHER" id="PTHR11566:SF225">
    <property type="entry name" value="INTERFERON-INDUCED GTP-BINDING PROTEIN MX-RELATED"/>
    <property type="match status" value="1"/>
</dbReference>
<evidence type="ECO:0000259" key="9">
    <source>
        <dbReference type="PROSITE" id="PS51718"/>
    </source>
</evidence>
<dbReference type="EMBL" id="JAFHDT010000004">
    <property type="protein sequence ID" value="KAI7811075.1"/>
    <property type="molecule type" value="Genomic_DNA"/>
</dbReference>
<dbReference type="InterPro" id="IPR020850">
    <property type="entry name" value="GED_dom"/>
</dbReference>
<dbReference type="InterPro" id="IPR022812">
    <property type="entry name" value="Dynamin"/>
</dbReference>
<evidence type="ECO:0000256" key="3">
    <source>
        <dbReference type="ARBA" id="ARBA00022741"/>
    </source>
</evidence>
<feature type="coiled-coil region" evidence="6">
    <location>
        <begin position="1224"/>
        <end position="1251"/>
    </location>
</feature>
<dbReference type="GO" id="GO:0005886">
    <property type="term" value="C:plasma membrane"/>
    <property type="evidence" value="ECO:0007669"/>
    <property type="project" value="TreeGrafter"/>
</dbReference>
<dbReference type="PROSITE" id="PS51718">
    <property type="entry name" value="G_DYNAMIN_2"/>
    <property type="match status" value="2"/>
</dbReference>
<dbReference type="SMART" id="SM00302">
    <property type="entry name" value="GED"/>
    <property type="match status" value="2"/>
</dbReference>
<comment type="similarity">
    <text evidence="5">Belongs to the TRAFAC class dynamin-like GTPase superfamily. Dynamin/Fzo/YdjA family.</text>
</comment>
<keyword evidence="11" id="KW-1185">Reference proteome</keyword>
<dbReference type="PRINTS" id="PR00195">
    <property type="entry name" value="DYNAMIN"/>
</dbReference>
<dbReference type="FunFam" id="3.40.50.300:FF:000621">
    <property type="entry name" value="Interferon-induced GTP-binding protein Mx1"/>
    <property type="match status" value="2"/>
</dbReference>
<evidence type="ECO:0000256" key="4">
    <source>
        <dbReference type="ARBA" id="ARBA00023134"/>
    </source>
</evidence>
<dbReference type="InterPro" id="IPR019762">
    <property type="entry name" value="Dynamin_GTPase_CS"/>
</dbReference>
<dbReference type="GO" id="GO:0051607">
    <property type="term" value="P:defense response to virus"/>
    <property type="evidence" value="ECO:0007669"/>
    <property type="project" value="TreeGrafter"/>
</dbReference>
<dbReference type="GO" id="GO:0031623">
    <property type="term" value="P:receptor internalization"/>
    <property type="evidence" value="ECO:0007669"/>
    <property type="project" value="TreeGrafter"/>
</dbReference>
<evidence type="ECO:0008006" key="12">
    <source>
        <dbReference type="Google" id="ProtNLM"/>
    </source>
</evidence>
<feature type="domain" description="Dynamin-type G" evidence="9">
    <location>
        <begin position="677"/>
        <end position="949"/>
    </location>
</feature>
<dbReference type="Gene3D" id="3.40.50.300">
    <property type="entry name" value="P-loop containing nucleotide triphosphate hydrolases"/>
    <property type="match status" value="2"/>
</dbReference>
<feature type="coiled-coil region" evidence="6">
    <location>
        <begin position="585"/>
        <end position="612"/>
    </location>
</feature>
<protein>
    <recommendedName>
        <fullName evidence="12">Interferon-induced GTP-binding protein</fullName>
    </recommendedName>
</protein>
<comment type="subcellular location">
    <subcellularLocation>
        <location evidence="1">Cytoplasm</location>
    </subcellularLocation>
</comment>
<dbReference type="SUPFAM" id="SSF52540">
    <property type="entry name" value="P-loop containing nucleoside triphosphate hydrolases"/>
    <property type="match status" value="2"/>
</dbReference>
<feature type="domain" description="Dynamin-type G" evidence="9">
    <location>
        <begin position="33"/>
        <end position="305"/>
    </location>
</feature>
<dbReference type="InterPro" id="IPR030381">
    <property type="entry name" value="G_DYNAMIN_dom"/>
</dbReference>